<keyword evidence="3" id="KW-0067">ATP-binding</keyword>
<dbReference type="RefSeq" id="WP_251947483.1">
    <property type="nucleotide sequence ID" value="NZ_CP080572.1"/>
</dbReference>
<dbReference type="InterPro" id="IPR016030">
    <property type="entry name" value="CblAdoTrfase-like"/>
</dbReference>
<dbReference type="GO" id="GO:0005524">
    <property type="term" value="F:ATP binding"/>
    <property type="evidence" value="ECO:0007669"/>
    <property type="project" value="UniProtKB-KW"/>
</dbReference>
<feature type="domain" description="Cobalamin adenosyltransferase-like" evidence="4">
    <location>
        <begin position="3"/>
        <end position="160"/>
    </location>
</feature>
<dbReference type="PANTHER" id="PTHR12213">
    <property type="entry name" value="CORRINOID ADENOSYLTRANSFERASE"/>
    <property type="match status" value="1"/>
</dbReference>
<proteinExistence type="predicted"/>
<dbReference type="KEGG" id="thei:K1720_05840"/>
<dbReference type="EMBL" id="CP080572">
    <property type="protein sequence ID" value="USG99071.1"/>
    <property type="molecule type" value="Genomic_DNA"/>
</dbReference>
<evidence type="ECO:0000259" key="4">
    <source>
        <dbReference type="Pfam" id="PF01923"/>
    </source>
</evidence>
<dbReference type="SUPFAM" id="SSF89028">
    <property type="entry name" value="Cobalamin adenosyltransferase-like"/>
    <property type="match status" value="1"/>
</dbReference>
<evidence type="ECO:0000256" key="3">
    <source>
        <dbReference type="ARBA" id="ARBA00022840"/>
    </source>
</evidence>
<gene>
    <name evidence="5" type="ORF">K1720_05840</name>
</gene>
<dbReference type="InterPro" id="IPR036451">
    <property type="entry name" value="CblAdoTrfase-like_sf"/>
</dbReference>
<evidence type="ECO:0000256" key="1">
    <source>
        <dbReference type="ARBA" id="ARBA00022679"/>
    </source>
</evidence>
<keyword evidence="1 5" id="KW-0808">Transferase</keyword>
<dbReference type="EC" id="2.5.1.17" evidence="5"/>
<sequence>MPITTKMGDKGTTGLFTGENVAKFSPIIEANGSIDELSSFLGEAKHYVDGELRMLLEELQIELYSLMADIGSKGEYKKIGEKDIARLEELIKKFESEVKLKGFVIPGSTIGSAKLDICRTISRRAERKVAKLVLEYGIGHAVMKYLNRLSDLLFIMARYIEWKEGKIKYVK</sequence>
<dbReference type="AlphaFoldDB" id="A0A9E7M7X2"/>
<dbReference type="Proteomes" id="UP001056425">
    <property type="component" value="Chromosome"/>
</dbReference>
<keyword evidence="6" id="KW-1185">Reference proteome</keyword>
<keyword evidence="2" id="KW-0547">Nucleotide-binding</keyword>
<dbReference type="Gene3D" id="1.20.1200.10">
    <property type="entry name" value="Cobalamin adenosyltransferase-like"/>
    <property type="match status" value="1"/>
</dbReference>
<accession>A0A9E7M7X2</accession>
<dbReference type="Pfam" id="PF01923">
    <property type="entry name" value="Cob_adeno_trans"/>
    <property type="match status" value="1"/>
</dbReference>
<organism evidence="5 6">
    <name type="scientific">Thermococcus argininiproducens</name>
    <dbReference type="NCBI Taxonomy" id="2866384"/>
    <lineage>
        <taxon>Archaea</taxon>
        <taxon>Methanobacteriati</taxon>
        <taxon>Methanobacteriota</taxon>
        <taxon>Thermococci</taxon>
        <taxon>Thermococcales</taxon>
        <taxon>Thermococcaceae</taxon>
        <taxon>Thermococcus</taxon>
    </lineage>
</organism>
<dbReference type="InterPro" id="IPR029499">
    <property type="entry name" value="PduO-typ"/>
</dbReference>
<dbReference type="PANTHER" id="PTHR12213:SF0">
    <property type="entry name" value="CORRINOID ADENOSYLTRANSFERASE MMAB"/>
    <property type="match status" value="1"/>
</dbReference>
<name>A0A9E7M7X2_9EURY</name>
<protein>
    <submittedName>
        <fullName evidence="5">Cob(I)yrinic acid a,c-diamide adenosyltransferase</fullName>
        <ecNumber evidence="5">2.5.1.17</ecNumber>
    </submittedName>
</protein>
<evidence type="ECO:0000313" key="5">
    <source>
        <dbReference type="EMBL" id="USG99071.1"/>
    </source>
</evidence>
<dbReference type="GeneID" id="72777849"/>
<dbReference type="NCBIfam" id="TIGR00636">
    <property type="entry name" value="PduO_Nterm"/>
    <property type="match status" value="1"/>
</dbReference>
<dbReference type="GO" id="GO:0008817">
    <property type="term" value="F:corrinoid adenosyltransferase activity"/>
    <property type="evidence" value="ECO:0007669"/>
    <property type="project" value="UniProtKB-EC"/>
</dbReference>
<reference evidence="5 6" key="1">
    <citation type="submission" date="2021-08" db="EMBL/GenBank/DDBJ databases">
        <title>Thermococcus onnuriiensis IOH2.</title>
        <authorList>
            <person name="Park Y.-J."/>
        </authorList>
    </citation>
    <scope>NUCLEOTIDE SEQUENCE [LARGE SCALE GENOMIC DNA]</scope>
    <source>
        <strain evidence="5 6">IOH2</strain>
    </source>
</reference>
<evidence type="ECO:0000256" key="2">
    <source>
        <dbReference type="ARBA" id="ARBA00022741"/>
    </source>
</evidence>
<evidence type="ECO:0000313" key="6">
    <source>
        <dbReference type="Proteomes" id="UP001056425"/>
    </source>
</evidence>